<feature type="domain" description="YbaK/aminoacyl-tRNA synthetase-associated" evidence="3">
    <location>
        <begin position="26"/>
        <end position="151"/>
    </location>
</feature>
<dbReference type="PATRIC" id="fig|1598.90.peg.2158"/>
<accession>A0A073JJL3</accession>
<comment type="similarity">
    <text evidence="1">Belongs to the PRORSD1 family.</text>
</comment>
<keyword evidence="4" id="KW-0030">Aminoacyl-tRNA synthetase</keyword>
<evidence type="ECO:0000313" key="4">
    <source>
        <dbReference type="EMBL" id="KEK13807.1"/>
    </source>
</evidence>
<name>A0A073JJL3_LIMRT</name>
<dbReference type="FunFam" id="3.90.960.10:FF:000005">
    <property type="entry name" value="Putative prolyl-tRNA synthetase"/>
    <property type="match status" value="1"/>
</dbReference>
<evidence type="ECO:0000259" key="3">
    <source>
        <dbReference type="Pfam" id="PF04073"/>
    </source>
</evidence>
<evidence type="ECO:0000313" key="5">
    <source>
        <dbReference type="Proteomes" id="UP000027731"/>
    </source>
</evidence>
<sequence length="164" mass="18835">MALGTYQQVKDALKNFGITDYTVIDHPAAHTTEEADAYITGHEGVRTKTMFLKGKKKNFYMVIMDDKKTMDFHEFMTLTGAKRVSMARPEYLQEQLGLAPGIVSPFGLLNNEAHNVKVYFDKDIVDEPIQTFHPNENTHTIFIKTDDLFKFLKQIDFEPEIIDL</sequence>
<dbReference type="GO" id="GO:0002161">
    <property type="term" value="F:aminoacyl-tRNA deacylase activity"/>
    <property type="evidence" value="ECO:0007669"/>
    <property type="project" value="InterPro"/>
</dbReference>
<dbReference type="RefSeq" id="WP_035169931.1">
    <property type="nucleotide sequence ID" value="NZ_RINQ01000027.1"/>
</dbReference>
<dbReference type="GO" id="GO:0004812">
    <property type="term" value="F:aminoacyl-tRNA ligase activity"/>
    <property type="evidence" value="ECO:0007669"/>
    <property type="project" value="UniProtKB-KW"/>
</dbReference>
<keyword evidence="4" id="KW-0436">Ligase</keyword>
<proteinExistence type="inferred from homology"/>
<dbReference type="InterPro" id="IPR007214">
    <property type="entry name" value="YbaK/aa-tRNA-synth-assoc-dom"/>
</dbReference>
<dbReference type="GO" id="GO:0006412">
    <property type="term" value="P:translation"/>
    <property type="evidence" value="ECO:0007669"/>
    <property type="project" value="UniProtKB-KW"/>
</dbReference>
<dbReference type="Pfam" id="PF04073">
    <property type="entry name" value="tRNA_edit"/>
    <property type="match status" value="1"/>
</dbReference>
<dbReference type="InterPro" id="IPR040285">
    <property type="entry name" value="ProX/PRXD1"/>
</dbReference>
<dbReference type="EMBL" id="JOSX01000024">
    <property type="protein sequence ID" value="KEK13807.1"/>
    <property type="molecule type" value="Genomic_DNA"/>
</dbReference>
<evidence type="ECO:0000256" key="1">
    <source>
        <dbReference type="ARBA" id="ARBA00010201"/>
    </source>
</evidence>
<protein>
    <submittedName>
        <fullName evidence="4">Prolyl-tRNA synthetase</fullName>
    </submittedName>
</protein>
<dbReference type="InterPro" id="IPR036754">
    <property type="entry name" value="YbaK/aa-tRNA-synt-asso_dom_sf"/>
</dbReference>
<comment type="caution">
    <text evidence="4">The sequence shown here is derived from an EMBL/GenBank/DDBJ whole genome shotgun (WGS) entry which is preliminary data.</text>
</comment>
<dbReference type="Proteomes" id="UP000027731">
    <property type="component" value="Unassembled WGS sequence"/>
</dbReference>
<dbReference type="PANTHER" id="PTHR31423:SF3">
    <property type="entry name" value="PROLYL-TRNA SYNTHETASE ASSOCIATED DOMAIN-CONTAINING PROTEIN 1-RELATED"/>
    <property type="match status" value="1"/>
</dbReference>
<keyword evidence="2" id="KW-0648">Protein biosynthesis</keyword>
<evidence type="ECO:0000256" key="2">
    <source>
        <dbReference type="ARBA" id="ARBA00022917"/>
    </source>
</evidence>
<gene>
    <name evidence="4" type="ORF">LR3_03700</name>
</gene>
<organism evidence="4 5">
    <name type="scientific">Limosilactobacillus reuteri</name>
    <name type="common">Lactobacillus reuteri</name>
    <dbReference type="NCBI Taxonomy" id="1598"/>
    <lineage>
        <taxon>Bacteria</taxon>
        <taxon>Bacillati</taxon>
        <taxon>Bacillota</taxon>
        <taxon>Bacilli</taxon>
        <taxon>Lactobacillales</taxon>
        <taxon>Lactobacillaceae</taxon>
        <taxon>Limosilactobacillus</taxon>
    </lineage>
</organism>
<reference evidence="4 5" key="1">
    <citation type="submission" date="2014-06" db="EMBL/GenBank/DDBJ databases">
        <title>Genetic determinant of reutericyclin biosynthesis of Lactobacillus reuteri.</title>
        <authorList>
            <person name="Lin X."/>
            <person name="Duar R."/>
            <person name="Walter J."/>
            <person name="Gaenzle M."/>
        </authorList>
    </citation>
    <scope>NUCLEOTIDE SEQUENCE [LARGE SCALE GENOMIC DNA]</scope>
    <source>
        <strain evidence="4 5">LTH2584</strain>
    </source>
</reference>
<dbReference type="SUPFAM" id="SSF55826">
    <property type="entry name" value="YbaK/ProRS associated domain"/>
    <property type="match status" value="1"/>
</dbReference>
<dbReference type="CDD" id="cd04335">
    <property type="entry name" value="PrdX_deacylase"/>
    <property type="match status" value="1"/>
</dbReference>
<dbReference type="AlphaFoldDB" id="A0A073JJL3"/>
<dbReference type="Gene3D" id="3.90.960.10">
    <property type="entry name" value="YbaK/aminoacyl-tRNA synthetase-associated domain"/>
    <property type="match status" value="1"/>
</dbReference>
<dbReference type="PANTHER" id="PTHR31423">
    <property type="entry name" value="YBAK DOMAIN-CONTAINING PROTEIN"/>
    <property type="match status" value="1"/>
</dbReference>